<evidence type="ECO:0000313" key="3">
    <source>
        <dbReference type="Proteomes" id="UP001597083"/>
    </source>
</evidence>
<evidence type="ECO:0000313" key="2">
    <source>
        <dbReference type="EMBL" id="MFD0851204.1"/>
    </source>
</evidence>
<comment type="caution">
    <text evidence="2">The sequence shown here is derived from an EMBL/GenBank/DDBJ whole genome shotgun (WGS) entry which is preliminary data.</text>
</comment>
<dbReference type="Pfam" id="PF19560">
    <property type="entry name" value="DUF6082"/>
    <property type="match status" value="1"/>
</dbReference>
<name>A0ABW3C9V5_9ACTN</name>
<protein>
    <submittedName>
        <fullName evidence="2">DUF6082 family protein</fullName>
    </submittedName>
</protein>
<feature type="transmembrane region" description="Helical" evidence="1">
    <location>
        <begin position="12"/>
        <end position="34"/>
    </location>
</feature>
<keyword evidence="1" id="KW-1133">Transmembrane helix</keyword>
<keyword evidence="3" id="KW-1185">Reference proteome</keyword>
<accession>A0ABW3C9V5</accession>
<feature type="transmembrane region" description="Helical" evidence="1">
    <location>
        <begin position="54"/>
        <end position="75"/>
    </location>
</feature>
<dbReference type="Proteomes" id="UP001597083">
    <property type="component" value="Unassembled WGS sequence"/>
</dbReference>
<sequence length="205" mass="22653">MDHAPGDAADRPSVLLVLLLVLVTGLVGLSPLGLGLFMGGKDEWERLSFIGQTYGAASAVLSALALVGIAITLVLQAREVKVGREQGQRLLHVDLLKMAMENPLYRRAWGPSPPGRDPDADLQQIYVNLIISEWQTSFELRTMDEDLLRAVATTLFRGEPGRRFWAEARDTRLAALLCAQRLRRSMQAAFRNGPEPSLIRQKPGR</sequence>
<keyword evidence="1" id="KW-0472">Membrane</keyword>
<gene>
    <name evidence="2" type="ORF">ACFQ07_03190</name>
</gene>
<organism evidence="2 3">
    <name type="scientific">Actinomadura adrarensis</name>
    <dbReference type="NCBI Taxonomy" id="1819600"/>
    <lineage>
        <taxon>Bacteria</taxon>
        <taxon>Bacillati</taxon>
        <taxon>Actinomycetota</taxon>
        <taxon>Actinomycetes</taxon>
        <taxon>Streptosporangiales</taxon>
        <taxon>Thermomonosporaceae</taxon>
        <taxon>Actinomadura</taxon>
    </lineage>
</organism>
<proteinExistence type="predicted"/>
<dbReference type="EMBL" id="JBHTIR010000277">
    <property type="protein sequence ID" value="MFD0851204.1"/>
    <property type="molecule type" value="Genomic_DNA"/>
</dbReference>
<evidence type="ECO:0000256" key="1">
    <source>
        <dbReference type="SAM" id="Phobius"/>
    </source>
</evidence>
<keyword evidence="1" id="KW-0812">Transmembrane</keyword>
<dbReference type="InterPro" id="IPR045728">
    <property type="entry name" value="DUF6082"/>
</dbReference>
<reference evidence="3" key="1">
    <citation type="journal article" date="2019" name="Int. J. Syst. Evol. Microbiol.">
        <title>The Global Catalogue of Microorganisms (GCM) 10K type strain sequencing project: providing services to taxonomists for standard genome sequencing and annotation.</title>
        <authorList>
            <consortium name="The Broad Institute Genomics Platform"/>
            <consortium name="The Broad Institute Genome Sequencing Center for Infectious Disease"/>
            <person name="Wu L."/>
            <person name="Ma J."/>
        </authorList>
    </citation>
    <scope>NUCLEOTIDE SEQUENCE [LARGE SCALE GENOMIC DNA]</scope>
    <source>
        <strain evidence="3">JCM 31696</strain>
    </source>
</reference>